<keyword evidence="3" id="KW-1185">Reference proteome</keyword>
<name>A0A4Y7Q583_9AGAM</name>
<dbReference type="VEuPathDB" id="FungiDB:BD410DRAFT_839879"/>
<feature type="compositionally biased region" description="Basic residues" evidence="1">
    <location>
        <begin position="12"/>
        <end position="26"/>
    </location>
</feature>
<dbReference type="OrthoDB" id="4977at2759"/>
<dbReference type="Proteomes" id="UP000294933">
    <property type="component" value="Unassembled WGS sequence"/>
</dbReference>
<dbReference type="SUPFAM" id="SSF52047">
    <property type="entry name" value="RNI-like"/>
    <property type="match status" value="1"/>
</dbReference>
<organism evidence="2 3">
    <name type="scientific">Rickenella mellea</name>
    <dbReference type="NCBI Taxonomy" id="50990"/>
    <lineage>
        <taxon>Eukaryota</taxon>
        <taxon>Fungi</taxon>
        <taxon>Dikarya</taxon>
        <taxon>Basidiomycota</taxon>
        <taxon>Agaricomycotina</taxon>
        <taxon>Agaricomycetes</taxon>
        <taxon>Hymenochaetales</taxon>
        <taxon>Rickenellaceae</taxon>
        <taxon>Rickenella</taxon>
    </lineage>
</organism>
<feature type="region of interest" description="Disordered" evidence="1">
    <location>
        <begin position="1"/>
        <end position="46"/>
    </location>
</feature>
<reference evidence="2 3" key="1">
    <citation type="submission" date="2018-06" db="EMBL/GenBank/DDBJ databases">
        <title>A transcriptomic atlas of mushroom development highlights an independent origin of complex multicellularity.</title>
        <authorList>
            <consortium name="DOE Joint Genome Institute"/>
            <person name="Krizsan K."/>
            <person name="Almasi E."/>
            <person name="Merenyi Z."/>
            <person name="Sahu N."/>
            <person name="Viragh M."/>
            <person name="Koszo T."/>
            <person name="Mondo S."/>
            <person name="Kiss B."/>
            <person name="Balint B."/>
            <person name="Kues U."/>
            <person name="Barry K."/>
            <person name="Hegedus J.C."/>
            <person name="Henrissat B."/>
            <person name="Johnson J."/>
            <person name="Lipzen A."/>
            <person name="Ohm R."/>
            <person name="Nagy I."/>
            <person name="Pangilinan J."/>
            <person name="Yan J."/>
            <person name="Xiong Y."/>
            <person name="Grigoriev I.V."/>
            <person name="Hibbett D.S."/>
            <person name="Nagy L.G."/>
        </authorList>
    </citation>
    <scope>NUCLEOTIDE SEQUENCE [LARGE SCALE GENOMIC DNA]</scope>
    <source>
        <strain evidence="2 3">SZMC22713</strain>
    </source>
</reference>
<sequence length="458" mass="51320">MSSLNADEVGKKFRKAEKRKDHRQRSLHNYPPSSTSPMFLEQPQGLSTRLRALQEEPSNPLLNDDHDDDRIDPSEHLRELVDDCGQLEKLKMNKEGRGRLVEVVLEEPDCVVESVECKVDVDISVMDKRVGELKALVGPSSTILDESLQPASNRVLQLRLGFRKNAEIVQKSGLTAFPYLRILDVSHDIDLSKWHLPRLSQFRGANLPGGFPFQAKLTIVDVFFDAYVDLASLSQALDAMTSLRDLSLTLMACVGGYSMPITQKRVSHSVHIENLRIAIQDLTPRTVTALLYDTLHILSPSTVEIALDNLADEHPPRFLYNSAGQVFPYGSTIKIRISDLGNPHQDWEEFALLPTLVLACNIVHTVHINAPVASILYPRNTGDADEDWSTFAPLRHLQLRYCDQLTLWEISLLVDKLVFGTEAGMNLKSLEILSCRGISEDFLLELSGKVGPKLTWKA</sequence>
<gene>
    <name evidence="2" type="ORF">BD410DRAFT_839879</name>
</gene>
<evidence type="ECO:0000313" key="3">
    <source>
        <dbReference type="Proteomes" id="UP000294933"/>
    </source>
</evidence>
<evidence type="ECO:0000313" key="2">
    <source>
        <dbReference type="EMBL" id="TDL22446.1"/>
    </source>
</evidence>
<proteinExistence type="predicted"/>
<dbReference type="EMBL" id="ML170175">
    <property type="protein sequence ID" value="TDL22446.1"/>
    <property type="molecule type" value="Genomic_DNA"/>
</dbReference>
<dbReference type="STRING" id="50990.A0A4Y7Q583"/>
<accession>A0A4Y7Q583</accession>
<protein>
    <submittedName>
        <fullName evidence="2">Uncharacterized protein</fullName>
    </submittedName>
</protein>
<evidence type="ECO:0000256" key="1">
    <source>
        <dbReference type="SAM" id="MobiDB-lite"/>
    </source>
</evidence>
<dbReference type="AlphaFoldDB" id="A0A4Y7Q583"/>